<dbReference type="AlphaFoldDB" id="A0A0L7M5P0"/>
<dbReference type="Proteomes" id="UP000054282">
    <property type="component" value="Unassembled WGS sequence"/>
</dbReference>
<name>A0A0L7M5P0_PLAF4</name>
<reference evidence="2" key="2">
    <citation type="submission" date="2006-09" db="EMBL/GenBank/DDBJ databases">
        <title>The genome sequence of Plasmodium falciparum Dd2.</title>
        <authorList>
            <consortium name="The Broad Institute Genome Sequencing Platform"/>
            <person name="Birren B."/>
            <person name="Lander E."/>
            <person name="Galagan J."/>
            <person name="Nusbaum C."/>
            <person name="Devon K."/>
            <person name="Henn M."/>
            <person name="Jaffe D."/>
            <person name="Butler J."/>
            <person name="Alvarez P."/>
            <person name="Gnerre S."/>
            <person name="Grabherr M."/>
            <person name="Kleber M."/>
            <person name="Mauceli E."/>
            <person name="Brockman W."/>
            <person name="MacCallum I.A."/>
            <person name="Rounsley S."/>
            <person name="Young S."/>
            <person name="LaButti K."/>
            <person name="Pushparaj V."/>
            <person name="DeCaprio D."/>
            <person name="Crawford M."/>
            <person name="Koehrsen M."/>
            <person name="Engels R."/>
            <person name="Montgomery P."/>
            <person name="Pearson M."/>
            <person name="Howarth C."/>
            <person name="Larson L."/>
            <person name="Luoma S."/>
            <person name="White J."/>
            <person name="Kodira C."/>
            <person name="Zeng Q."/>
            <person name="O'Leary S."/>
            <person name="Yandava C."/>
            <person name="Alvarado L."/>
            <person name="Wirth D."/>
            <person name="Volkman S."/>
            <person name="Hartl D."/>
        </authorList>
    </citation>
    <scope>NUCLEOTIDE SEQUENCE [LARGE SCALE GENOMIC DNA]</scope>
</reference>
<gene>
    <name evidence="1" type="ORF">PFDG_04614</name>
</gene>
<dbReference type="EMBL" id="DS016906">
    <property type="protein sequence ID" value="KOB88146.1"/>
    <property type="molecule type" value="Genomic_DNA"/>
</dbReference>
<organism evidence="1 2">
    <name type="scientific">Plasmodium falciparum (isolate Dd2)</name>
    <dbReference type="NCBI Taxonomy" id="57267"/>
    <lineage>
        <taxon>Eukaryota</taxon>
        <taxon>Sar</taxon>
        <taxon>Alveolata</taxon>
        <taxon>Apicomplexa</taxon>
        <taxon>Aconoidasida</taxon>
        <taxon>Haemosporida</taxon>
        <taxon>Plasmodiidae</taxon>
        <taxon>Plasmodium</taxon>
        <taxon>Plasmodium (Laverania)</taxon>
    </lineage>
</organism>
<proteinExistence type="predicted"/>
<evidence type="ECO:0000313" key="2">
    <source>
        <dbReference type="Proteomes" id="UP000054282"/>
    </source>
</evidence>
<evidence type="ECO:0000313" key="1">
    <source>
        <dbReference type="EMBL" id="KOB88146.1"/>
    </source>
</evidence>
<reference evidence="2" key="1">
    <citation type="submission" date="2006-09" db="EMBL/GenBank/DDBJ databases">
        <title>Annotation of Plasmodium falciparum Dd2.</title>
        <authorList>
            <consortium name="The Broad Institute Genome Sequencing Platform"/>
            <person name="Volkman S.K."/>
            <person name="Neafsey D.E."/>
            <person name="Dash A.P."/>
            <person name="Chitnis C.E."/>
            <person name="Hartl D.L."/>
            <person name="Young S.K."/>
            <person name="Zeng Q."/>
            <person name="Koehrsen M."/>
            <person name="Alvarado L."/>
            <person name="Berlin A."/>
            <person name="Borenstein D."/>
            <person name="Chapman S.B."/>
            <person name="Chen Z."/>
            <person name="Engels R."/>
            <person name="Freedman E."/>
            <person name="Gellesch M."/>
            <person name="Goldberg J."/>
            <person name="Griggs A."/>
            <person name="Gujja S."/>
            <person name="Heilman E.R."/>
            <person name="Heiman D.I."/>
            <person name="Howarth C."/>
            <person name="Jen D."/>
            <person name="Larson L."/>
            <person name="Mehta T."/>
            <person name="Neiman D."/>
            <person name="Park D."/>
            <person name="Pearson M."/>
            <person name="Roberts A."/>
            <person name="Saif S."/>
            <person name="Shea T."/>
            <person name="Shenoy N."/>
            <person name="Sisk P."/>
            <person name="Stolte C."/>
            <person name="Sykes S."/>
            <person name="Walk T."/>
            <person name="White J."/>
            <person name="Yandava C."/>
            <person name="Haas B."/>
            <person name="Henn M.R."/>
            <person name="Nusbaum C."/>
            <person name="Birren B."/>
        </authorList>
    </citation>
    <scope>NUCLEOTIDE SEQUENCE [LARGE SCALE GENOMIC DNA]</scope>
</reference>
<accession>A0A0L7M5P0</accession>
<protein>
    <submittedName>
        <fullName evidence="1">Uncharacterized protein</fullName>
    </submittedName>
</protein>
<sequence>MANKKIEDFYQSFNILKNNYLKYKQDNDKKMMLLIQCNDDLKKELEEKKNIQMYNDQCKIRMDDFNRSTILLEYYEIKNKVNNVNKTILWNKINMLYCHLYDERRKDKNDEINIFIENRKVDSNDATNKQPNNKNDIYKNDIYKNDIYKNDIYNDIYKNDIYNDNYNNRSENNNFHALIDQLKIKF</sequence>
<dbReference type="KEGG" id="pfd:PFDG_04614"/>